<dbReference type="EMBL" id="GGEC01039777">
    <property type="protein sequence ID" value="MBX20261.1"/>
    <property type="molecule type" value="Transcribed_RNA"/>
</dbReference>
<proteinExistence type="predicted"/>
<organism evidence="1">
    <name type="scientific">Rhizophora mucronata</name>
    <name type="common">Asiatic mangrove</name>
    <dbReference type="NCBI Taxonomy" id="61149"/>
    <lineage>
        <taxon>Eukaryota</taxon>
        <taxon>Viridiplantae</taxon>
        <taxon>Streptophyta</taxon>
        <taxon>Embryophyta</taxon>
        <taxon>Tracheophyta</taxon>
        <taxon>Spermatophyta</taxon>
        <taxon>Magnoliopsida</taxon>
        <taxon>eudicotyledons</taxon>
        <taxon>Gunneridae</taxon>
        <taxon>Pentapetalae</taxon>
        <taxon>rosids</taxon>
        <taxon>fabids</taxon>
        <taxon>Malpighiales</taxon>
        <taxon>Rhizophoraceae</taxon>
        <taxon>Rhizophora</taxon>
    </lineage>
</organism>
<reference evidence="1" key="1">
    <citation type="submission" date="2018-02" db="EMBL/GenBank/DDBJ databases">
        <title>Rhizophora mucronata_Transcriptome.</title>
        <authorList>
            <person name="Meera S.P."/>
            <person name="Sreeshan A."/>
            <person name="Augustine A."/>
        </authorList>
    </citation>
    <scope>NUCLEOTIDE SEQUENCE</scope>
    <source>
        <tissue evidence="1">Leaf</tissue>
    </source>
</reference>
<dbReference type="AlphaFoldDB" id="A0A2P2LQL1"/>
<sequence length="27" mass="3405">MFLSSITPFFDFYFIRFLLLIFVERIE</sequence>
<accession>A0A2P2LQL1</accession>
<name>A0A2P2LQL1_RHIMU</name>
<protein>
    <submittedName>
        <fullName evidence="1">Uncharacterized protein</fullName>
    </submittedName>
</protein>
<evidence type="ECO:0000313" key="1">
    <source>
        <dbReference type="EMBL" id="MBX20261.1"/>
    </source>
</evidence>